<dbReference type="EMBL" id="RXGB01004204">
    <property type="protein sequence ID" value="TMW90246.1"/>
    <property type="molecule type" value="Genomic_DNA"/>
</dbReference>
<sequence>MCDFKGLIRNRKNPEGALVEGFSAIDYLTCISRYLPEKVKTTFSSYQTEDDEDNQIEKGDALSLFPKIGHPIGSMNKRKGKTFNMENHERY</sequence>
<dbReference type="AlphaFoldDB" id="A0A6N2B6N9"/>
<evidence type="ECO:0000313" key="2">
    <source>
        <dbReference type="EMBL" id="TMW90246.1"/>
    </source>
</evidence>
<protein>
    <submittedName>
        <fullName evidence="2">Uncharacterized protein</fullName>
    </submittedName>
</protein>
<gene>
    <name evidence="2" type="ORF">EJD97_016009</name>
</gene>
<comment type="caution">
    <text evidence="2">The sequence shown here is derived from an EMBL/GenBank/DDBJ whole genome shotgun (WGS) entry which is preliminary data.</text>
</comment>
<name>A0A6N2B6N9_SOLCI</name>
<feature type="region of interest" description="Disordered" evidence="1">
    <location>
        <begin position="67"/>
        <end position="91"/>
    </location>
</feature>
<proteinExistence type="predicted"/>
<feature type="non-terminal residue" evidence="2">
    <location>
        <position position="91"/>
    </location>
</feature>
<reference evidence="2" key="1">
    <citation type="submission" date="2019-05" db="EMBL/GenBank/DDBJ databases">
        <title>The de novo reference genome and transcriptome assemblies of the wild tomato species Solanum chilense.</title>
        <authorList>
            <person name="Stam R."/>
            <person name="Nosenko T."/>
            <person name="Hoerger A.C."/>
            <person name="Stephan W."/>
            <person name="Seidel M.A."/>
            <person name="Kuhn J.M.M."/>
            <person name="Haberer G."/>
            <person name="Tellier A."/>
        </authorList>
    </citation>
    <scope>NUCLEOTIDE SEQUENCE</scope>
    <source>
        <tissue evidence="2">Mature leaves</tissue>
    </source>
</reference>
<accession>A0A6N2B6N9</accession>
<evidence type="ECO:0000256" key="1">
    <source>
        <dbReference type="SAM" id="MobiDB-lite"/>
    </source>
</evidence>
<organism evidence="2">
    <name type="scientific">Solanum chilense</name>
    <name type="common">Tomato</name>
    <name type="synonym">Lycopersicon chilense</name>
    <dbReference type="NCBI Taxonomy" id="4083"/>
    <lineage>
        <taxon>Eukaryota</taxon>
        <taxon>Viridiplantae</taxon>
        <taxon>Streptophyta</taxon>
        <taxon>Embryophyta</taxon>
        <taxon>Tracheophyta</taxon>
        <taxon>Spermatophyta</taxon>
        <taxon>Magnoliopsida</taxon>
        <taxon>eudicotyledons</taxon>
        <taxon>Gunneridae</taxon>
        <taxon>Pentapetalae</taxon>
        <taxon>asterids</taxon>
        <taxon>lamiids</taxon>
        <taxon>Solanales</taxon>
        <taxon>Solanaceae</taxon>
        <taxon>Solanoideae</taxon>
        <taxon>Solaneae</taxon>
        <taxon>Solanum</taxon>
        <taxon>Solanum subgen. Lycopersicon</taxon>
    </lineage>
</organism>